<dbReference type="PIRSF" id="PIRSF006324">
    <property type="entry name" value="LeuE"/>
    <property type="match status" value="1"/>
</dbReference>
<name>A0A1D9LIH3_9NEIS</name>
<comment type="similarity">
    <text evidence="2">Belongs to the Rht family.</text>
</comment>
<dbReference type="Proteomes" id="UP000178776">
    <property type="component" value="Chromosome"/>
</dbReference>
<evidence type="ECO:0000313" key="9">
    <source>
        <dbReference type="Proteomes" id="UP000178776"/>
    </source>
</evidence>
<dbReference type="PANTHER" id="PTHR30086">
    <property type="entry name" value="ARGININE EXPORTER PROTEIN ARGO"/>
    <property type="match status" value="1"/>
</dbReference>
<gene>
    <name evidence="8" type="ORF">BKX93_14480</name>
</gene>
<keyword evidence="4 7" id="KW-0812">Transmembrane</keyword>
<feature type="transmembrane region" description="Helical" evidence="7">
    <location>
        <begin position="6"/>
        <end position="28"/>
    </location>
</feature>
<evidence type="ECO:0000256" key="3">
    <source>
        <dbReference type="ARBA" id="ARBA00022475"/>
    </source>
</evidence>
<organism evidence="8 9">
    <name type="scientific">Chromobacterium vaccinii</name>
    <dbReference type="NCBI Taxonomy" id="1108595"/>
    <lineage>
        <taxon>Bacteria</taxon>
        <taxon>Pseudomonadati</taxon>
        <taxon>Pseudomonadota</taxon>
        <taxon>Betaproteobacteria</taxon>
        <taxon>Neisseriales</taxon>
        <taxon>Chromobacteriaceae</taxon>
        <taxon>Chromobacterium</taxon>
    </lineage>
</organism>
<evidence type="ECO:0000256" key="2">
    <source>
        <dbReference type="ARBA" id="ARBA00007928"/>
    </source>
</evidence>
<dbReference type="GO" id="GO:0005886">
    <property type="term" value="C:plasma membrane"/>
    <property type="evidence" value="ECO:0007669"/>
    <property type="project" value="UniProtKB-SubCell"/>
</dbReference>
<accession>A0A1D9LIH3</accession>
<feature type="transmembrane region" description="Helical" evidence="7">
    <location>
        <begin position="118"/>
        <end position="136"/>
    </location>
</feature>
<evidence type="ECO:0000313" key="8">
    <source>
        <dbReference type="EMBL" id="AOZ51080.1"/>
    </source>
</evidence>
<evidence type="ECO:0000256" key="4">
    <source>
        <dbReference type="ARBA" id="ARBA00022692"/>
    </source>
</evidence>
<sequence length="209" mass="22837">MSLQTWLLFVTTVFFVSATPGPNMLLAMTHGIHYGVRRTLMTCCGLMSALGLIMLGSVAGLGALLATSELLFSIVKYAGALYLVYLGVKTWRSLPQPVAELREDDSGKHGPWALFRRGFLVAMSNPKAFIFFTALFPQFMNAHQPQGPQLAILAATFYLIESCWQLSYASGGARLARWLNSARRLRLVNRFSGGAFVGAGLLLTGLSRQ</sequence>
<dbReference type="KEGG" id="cvc:BKX93_14480"/>
<feature type="transmembrane region" description="Helical" evidence="7">
    <location>
        <begin position="187"/>
        <end position="206"/>
    </location>
</feature>
<evidence type="ECO:0000256" key="5">
    <source>
        <dbReference type="ARBA" id="ARBA00022989"/>
    </source>
</evidence>
<dbReference type="GeneID" id="68842411"/>
<evidence type="ECO:0000256" key="6">
    <source>
        <dbReference type="ARBA" id="ARBA00023136"/>
    </source>
</evidence>
<feature type="transmembrane region" description="Helical" evidence="7">
    <location>
        <begin position="148"/>
        <end position="166"/>
    </location>
</feature>
<keyword evidence="6 7" id="KW-0472">Membrane</keyword>
<reference evidence="8 9" key="1">
    <citation type="submission" date="2016-10" db="EMBL/GenBank/DDBJ databases">
        <title>Chromobacterium muskegensis sp. nov., an insecticidal bacterium isolated from Sphagnum bogs.</title>
        <authorList>
            <person name="Sparks M.E."/>
            <person name="Blackburn M.B."/>
            <person name="Gundersen-Rindal D.E."/>
            <person name="Mitchell A."/>
            <person name="Farrar R."/>
            <person name="Kuhar D."/>
        </authorList>
    </citation>
    <scope>NUCLEOTIDE SEQUENCE [LARGE SCALE GENOMIC DNA]</scope>
    <source>
        <strain evidence="8 9">21-1</strain>
    </source>
</reference>
<evidence type="ECO:0000256" key="1">
    <source>
        <dbReference type="ARBA" id="ARBA00004651"/>
    </source>
</evidence>
<dbReference type="EMBL" id="CP017707">
    <property type="protein sequence ID" value="AOZ51080.1"/>
    <property type="molecule type" value="Genomic_DNA"/>
</dbReference>
<comment type="subcellular location">
    <subcellularLocation>
        <location evidence="1">Cell membrane</location>
        <topology evidence="1">Multi-pass membrane protein</topology>
    </subcellularLocation>
</comment>
<dbReference type="RefSeq" id="WP_070980358.1">
    <property type="nucleotide sequence ID" value="NZ_CP017707.1"/>
</dbReference>
<feature type="transmembrane region" description="Helical" evidence="7">
    <location>
        <begin position="70"/>
        <end position="88"/>
    </location>
</feature>
<keyword evidence="3" id="KW-1003">Cell membrane</keyword>
<dbReference type="InterPro" id="IPR001123">
    <property type="entry name" value="LeuE-type"/>
</dbReference>
<dbReference type="AlphaFoldDB" id="A0A1D9LIH3"/>
<dbReference type="PANTHER" id="PTHR30086:SF14">
    <property type="entry name" value="HOMOSERINE_HOMOSERINE LACTONE EFFLUX PROTEIN"/>
    <property type="match status" value="1"/>
</dbReference>
<dbReference type="STRING" id="1108595.BKX93_14480"/>
<keyword evidence="5 7" id="KW-1133">Transmembrane helix</keyword>
<evidence type="ECO:0000256" key="7">
    <source>
        <dbReference type="SAM" id="Phobius"/>
    </source>
</evidence>
<protein>
    <submittedName>
        <fullName evidence="8">Amino acid transporter</fullName>
    </submittedName>
</protein>
<feature type="transmembrane region" description="Helical" evidence="7">
    <location>
        <begin position="40"/>
        <end position="64"/>
    </location>
</feature>
<proteinExistence type="inferred from homology"/>
<dbReference type="Pfam" id="PF01810">
    <property type="entry name" value="LysE"/>
    <property type="match status" value="1"/>
</dbReference>
<dbReference type="GO" id="GO:0042970">
    <property type="term" value="F:homoserine transmembrane transporter activity"/>
    <property type="evidence" value="ECO:0007669"/>
    <property type="project" value="TreeGrafter"/>
</dbReference>